<protein>
    <submittedName>
        <fullName evidence="1">Uncharacterized protein</fullName>
    </submittedName>
</protein>
<reference evidence="1 2" key="1">
    <citation type="submission" date="2017-12" db="EMBL/GenBank/DDBJ databases">
        <title>Gene loss provides genomic basis for host adaptation in cereal stripe rust fungi.</title>
        <authorList>
            <person name="Xia C."/>
        </authorList>
    </citation>
    <scope>NUCLEOTIDE SEQUENCE [LARGE SCALE GENOMIC DNA]</scope>
    <source>
        <strain evidence="1 2">93TX-2</strain>
    </source>
</reference>
<gene>
    <name evidence="1" type="ORF">PSHT_07770</name>
</gene>
<reference evidence="2" key="2">
    <citation type="journal article" date="2018" name="BMC Genomics">
        <title>Genomic insights into host adaptation between the wheat stripe rust pathogen (Puccinia striiformis f. sp. tritici) and the barley stripe rust pathogen (Puccinia striiformis f. sp. hordei).</title>
        <authorList>
            <person name="Xia C."/>
            <person name="Wang M."/>
            <person name="Yin C."/>
            <person name="Cornejo O.E."/>
            <person name="Hulbert S.H."/>
            <person name="Chen X."/>
        </authorList>
    </citation>
    <scope>NUCLEOTIDE SEQUENCE [LARGE SCALE GENOMIC DNA]</scope>
    <source>
        <strain evidence="2">93TX-2</strain>
    </source>
</reference>
<reference evidence="2" key="3">
    <citation type="journal article" date="2018" name="Mol. Plant Microbe Interact.">
        <title>Genome sequence resources for the wheat stripe rust pathogen (Puccinia striiformis f. sp. tritici) and the barley stripe rust pathogen (Puccinia striiformis f. sp. hordei).</title>
        <authorList>
            <person name="Xia C."/>
            <person name="Wang M."/>
            <person name="Yin C."/>
            <person name="Cornejo O.E."/>
            <person name="Hulbert S.H."/>
            <person name="Chen X."/>
        </authorList>
    </citation>
    <scope>NUCLEOTIDE SEQUENCE [LARGE SCALE GENOMIC DNA]</scope>
    <source>
        <strain evidence="2">93TX-2</strain>
    </source>
</reference>
<keyword evidence="2" id="KW-1185">Reference proteome</keyword>
<accession>A0A2S4VUQ0</accession>
<feature type="non-terminal residue" evidence="1">
    <location>
        <position position="1"/>
    </location>
</feature>
<evidence type="ECO:0000313" key="2">
    <source>
        <dbReference type="Proteomes" id="UP000238274"/>
    </source>
</evidence>
<comment type="caution">
    <text evidence="1">The sequence shown here is derived from an EMBL/GenBank/DDBJ whole genome shotgun (WGS) entry which is preliminary data.</text>
</comment>
<organism evidence="1 2">
    <name type="scientific">Puccinia striiformis</name>
    <dbReference type="NCBI Taxonomy" id="27350"/>
    <lineage>
        <taxon>Eukaryota</taxon>
        <taxon>Fungi</taxon>
        <taxon>Dikarya</taxon>
        <taxon>Basidiomycota</taxon>
        <taxon>Pucciniomycotina</taxon>
        <taxon>Pucciniomycetes</taxon>
        <taxon>Pucciniales</taxon>
        <taxon>Pucciniaceae</taxon>
        <taxon>Puccinia</taxon>
    </lineage>
</organism>
<dbReference type="VEuPathDB" id="FungiDB:PSHT_07770"/>
<dbReference type="AlphaFoldDB" id="A0A2S4VUQ0"/>
<proteinExistence type="predicted"/>
<name>A0A2S4VUQ0_9BASI</name>
<sequence>AGVESLYCAFSPFWEKHQQFLNSKNRNLFNLVVKHFISQQNQELNKGEEIQKVIKEELQVIFDQIKNYLLNPLKMVNQPAVIFSWSRFTKYLCSCCKTICELKQSSQSQSQYLIPSRYILAI</sequence>
<dbReference type="EMBL" id="PKSM01000098">
    <property type="protein sequence ID" value="POW13243.1"/>
    <property type="molecule type" value="Genomic_DNA"/>
</dbReference>
<dbReference type="Proteomes" id="UP000238274">
    <property type="component" value="Unassembled WGS sequence"/>
</dbReference>
<feature type="non-terminal residue" evidence="1">
    <location>
        <position position="122"/>
    </location>
</feature>
<evidence type="ECO:0000313" key="1">
    <source>
        <dbReference type="EMBL" id="POW13243.1"/>
    </source>
</evidence>